<dbReference type="SUPFAM" id="SSF48264">
    <property type="entry name" value="Cytochrome P450"/>
    <property type="match status" value="1"/>
</dbReference>
<reference evidence="8 9" key="1">
    <citation type="submission" date="2009-03" db="EMBL/GenBank/DDBJ databases">
        <title>Comparison of the complete genome sequences of Rhodococcus erythropolis PR4 and Rhodococcus opacus B4.</title>
        <authorList>
            <person name="Takarada H."/>
            <person name="Sekine M."/>
            <person name="Hosoyama A."/>
            <person name="Yamada R."/>
            <person name="Fujisawa T."/>
            <person name="Omata S."/>
            <person name="Shimizu A."/>
            <person name="Tsukatani N."/>
            <person name="Tanikawa S."/>
            <person name="Fujita N."/>
            <person name="Harayama S."/>
        </authorList>
    </citation>
    <scope>NUCLEOTIDE SEQUENCE [LARGE SCALE GENOMIC DNA]</scope>
    <source>
        <strain evidence="8 9">B4</strain>
    </source>
</reference>
<dbReference type="EMBL" id="AP011115">
    <property type="protein sequence ID" value="BAH50317.1"/>
    <property type="molecule type" value="Genomic_DNA"/>
</dbReference>
<accession>C1B0W7</accession>
<sequence>MQLADVDLYNPDTFVQGVPHEMFATLRREAPVYRHLDERGDPFWCVTRHADIVTVNRDAETYSSWRGATYIDDLAPDDLAGQQLMMLNMDPPDHTALRKIVSKGFTPRRIGQLHEILARRATSIVDAVIERGECDFVVDVASELPLQAIADFLGVPQEDRKLIFDLTNQMIGSSDPEFHLEEGQERAAAGQMFAYSLEMFEDRRRHPRDDIATALIEADVHGEKLGELDFNMFFMLLAVAGNETTRNAISHTQLALMEHPEERRKVLEDPSKLDALIEEGLRWATPVMQFRRTATRDTVLRDVDISEGDRVVIWHMSGNRDEAVFDDPYTFDIDRPTGHYSQHIAFGGGGHHFCLGANLARAEMKVMLSEILRRMPDMEQTAPAQRLRSNFINGLKHLPVAFTPGPIP</sequence>
<evidence type="ECO:0000256" key="7">
    <source>
        <dbReference type="ARBA" id="ARBA00023033"/>
    </source>
</evidence>
<comment type="similarity">
    <text evidence="2">Belongs to the cytochrome P450 family.</text>
</comment>
<dbReference type="Gene3D" id="1.10.630.10">
    <property type="entry name" value="Cytochrome P450"/>
    <property type="match status" value="1"/>
</dbReference>
<evidence type="ECO:0000256" key="3">
    <source>
        <dbReference type="ARBA" id="ARBA00022617"/>
    </source>
</evidence>
<evidence type="ECO:0000256" key="2">
    <source>
        <dbReference type="ARBA" id="ARBA00010617"/>
    </source>
</evidence>
<proteinExistence type="inferred from homology"/>
<name>C1B0W7_RHOOB</name>
<dbReference type="GO" id="GO:0020037">
    <property type="term" value="F:heme binding"/>
    <property type="evidence" value="ECO:0007669"/>
    <property type="project" value="InterPro"/>
</dbReference>
<organism evidence="8 9">
    <name type="scientific">Rhodococcus opacus (strain B4)</name>
    <dbReference type="NCBI Taxonomy" id="632772"/>
    <lineage>
        <taxon>Bacteria</taxon>
        <taxon>Bacillati</taxon>
        <taxon>Actinomycetota</taxon>
        <taxon>Actinomycetes</taxon>
        <taxon>Mycobacteriales</taxon>
        <taxon>Nocardiaceae</taxon>
        <taxon>Rhodococcus</taxon>
    </lineage>
</organism>
<dbReference type="GO" id="GO:0036199">
    <property type="term" value="F:cholest-4-en-3-one 26-monooxygenase activity"/>
    <property type="evidence" value="ECO:0007669"/>
    <property type="project" value="TreeGrafter"/>
</dbReference>
<evidence type="ECO:0000256" key="6">
    <source>
        <dbReference type="ARBA" id="ARBA00023004"/>
    </source>
</evidence>
<keyword evidence="3" id="KW-0349">Heme</keyword>
<dbReference type="PANTHER" id="PTHR46696">
    <property type="entry name" value="P450, PUTATIVE (EUROFUNG)-RELATED"/>
    <property type="match status" value="1"/>
</dbReference>
<dbReference type="InterPro" id="IPR036396">
    <property type="entry name" value="Cyt_P450_sf"/>
</dbReference>
<dbReference type="FunFam" id="1.10.630.10:FF:000018">
    <property type="entry name" value="Cytochrome P450 monooxygenase"/>
    <property type="match status" value="1"/>
</dbReference>
<evidence type="ECO:0000256" key="4">
    <source>
        <dbReference type="ARBA" id="ARBA00022723"/>
    </source>
</evidence>
<keyword evidence="4" id="KW-0479">Metal-binding</keyword>
<dbReference type="InterPro" id="IPR002397">
    <property type="entry name" value="Cyt_P450_B"/>
</dbReference>
<dbReference type="KEGG" id="rop:ROP_20700"/>
<dbReference type="PRINTS" id="PR00359">
    <property type="entry name" value="BP450"/>
</dbReference>
<dbReference type="PATRIC" id="fig|632772.20.peg.2165"/>
<keyword evidence="7" id="KW-0503">Monooxygenase</keyword>
<dbReference type="CDD" id="cd11033">
    <property type="entry name" value="CYP142-like"/>
    <property type="match status" value="1"/>
</dbReference>
<dbReference type="GO" id="GO:0005506">
    <property type="term" value="F:iron ion binding"/>
    <property type="evidence" value="ECO:0007669"/>
    <property type="project" value="InterPro"/>
</dbReference>
<dbReference type="STRING" id="632772.ROP_20700"/>
<dbReference type="PANTHER" id="PTHR46696:SF4">
    <property type="entry name" value="BIOTIN BIOSYNTHESIS CYTOCHROME P450"/>
    <property type="match status" value="1"/>
</dbReference>
<evidence type="ECO:0000313" key="8">
    <source>
        <dbReference type="EMBL" id="BAH50317.1"/>
    </source>
</evidence>
<dbReference type="HOGENOM" id="CLU_033716_0_0_11"/>
<dbReference type="RefSeq" id="WP_012689273.1">
    <property type="nucleotide sequence ID" value="NC_012522.1"/>
</dbReference>
<dbReference type="GO" id="GO:0006707">
    <property type="term" value="P:cholesterol catabolic process"/>
    <property type="evidence" value="ECO:0007669"/>
    <property type="project" value="TreeGrafter"/>
</dbReference>
<dbReference type="Proteomes" id="UP000002212">
    <property type="component" value="Chromosome"/>
</dbReference>
<evidence type="ECO:0000256" key="1">
    <source>
        <dbReference type="ARBA" id="ARBA00001971"/>
    </source>
</evidence>
<dbReference type="Pfam" id="PF00067">
    <property type="entry name" value="p450"/>
    <property type="match status" value="1"/>
</dbReference>
<dbReference type="OrthoDB" id="5241086at2"/>
<evidence type="ECO:0000256" key="5">
    <source>
        <dbReference type="ARBA" id="ARBA00023002"/>
    </source>
</evidence>
<dbReference type="AlphaFoldDB" id="C1B0W7"/>
<keyword evidence="5" id="KW-0560">Oxidoreductase</keyword>
<dbReference type="GO" id="GO:0008395">
    <property type="term" value="F:steroid hydroxylase activity"/>
    <property type="evidence" value="ECO:0007669"/>
    <property type="project" value="TreeGrafter"/>
</dbReference>
<dbReference type="InterPro" id="IPR001128">
    <property type="entry name" value="Cyt_P450"/>
</dbReference>
<protein>
    <submittedName>
        <fullName evidence="8">Cytochrome P450</fullName>
    </submittedName>
</protein>
<evidence type="ECO:0000313" key="9">
    <source>
        <dbReference type="Proteomes" id="UP000002212"/>
    </source>
</evidence>
<comment type="cofactor">
    <cofactor evidence="1">
        <name>heme</name>
        <dbReference type="ChEBI" id="CHEBI:30413"/>
    </cofactor>
</comment>
<keyword evidence="6" id="KW-0408">Iron</keyword>
<gene>
    <name evidence="8" type="ordered locus">ROP_20700</name>
</gene>